<dbReference type="Proteomes" id="UP001162640">
    <property type="component" value="Unassembled WGS sequence"/>
</dbReference>
<gene>
    <name evidence="1" type="ORF">TL16_g07171</name>
</gene>
<name>A0A9W7ECX7_9STRA</name>
<dbReference type="AlphaFoldDB" id="A0A9W7ECX7"/>
<proteinExistence type="predicted"/>
<protein>
    <submittedName>
        <fullName evidence="1">Uncharacterized protein</fullName>
    </submittedName>
</protein>
<accession>A0A9W7ECX7</accession>
<comment type="caution">
    <text evidence="1">The sequence shown here is derived from an EMBL/GenBank/DDBJ whole genome shotgun (WGS) entry which is preliminary data.</text>
</comment>
<evidence type="ECO:0000313" key="2">
    <source>
        <dbReference type="Proteomes" id="UP001162640"/>
    </source>
</evidence>
<reference evidence="2" key="1">
    <citation type="journal article" date="2023" name="Commun. Biol.">
        <title>Genome analysis of Parmales, the sister group of diatoms, reveals the evolutionary specialization of diatoms from phago-mixotrophs to photoautotrophs.</title>
        <authorList>
            <person name="Ban H."/>
            <person name="Sato S."/>
            <person name="Yoshikawa S."/>
            <person name="Yamada K."/>
            <person name="Nakamura Y."/>
            <person name="Ichinomiya M."/>
            <person name="Sato N."/>
            <person name="Blanc-Mathieu R."/>
            <person name="Endo H."/>
            <person name="Kuwata A."/>
            <person name="Ogata H."/>
        </authorList>
    </citation>
    <scope>NUCLEOTIDE SEQUENCE [LARGE SCALE GENOMIC DNA]</scope>
</reference>
<organism evidence="1 2">
    <name type="scientific">Triparma laevis f. inornata</name>
    <dbReference type="NCBI Taxonomy" id="1714386"/>
    <lineage>
        <taxon>Eukaryota</taxon>
        <taxon>Sar</taxon>
        <taxon>Stramenopiles</taxon>
        <taxon>Ochrophyta</taxon>
        <taxon>Bolidophyceae</taxon>
        <taxon>Parmales</taxon>
        <taxon>Triparmaceae</taxon>
        <taxon>Triparma</taxon>
    </lineage>
</organism>
<evidence type="ECO:0000313" key="1">
    <source>
        <dbReference type="EMBL" id="GMH76714.1"/>
    </source>
</evidence>
<sequence>MACEFVDELLFADAGFELDLLVFHELKELSGAKAASREDVLECFPGSFVSVPFTNCPSRKFLRSRLNLERISLNRQRLVTVSLRRA</sequence>
<dbReference type="EMBL" id="BLQM01000224">
    <property type="protein sequence ID" value="GMH76714.1"/>
    <property type="molecule type" value="Genomic_DNA"/>
</dbReference>